<dbReference type="KEGG" id="vg:4818324"/>
<evidence type="ECO:0000313" key="1">
    <source>
        <dbReference type="EMBL" id="ABL96742.1"/>
    </source>
</evidence>
<dbReference type="RefSeq" id="YP_001039695.1">
    <property type="nucleotide sequence ID" value="NC_009015.1"/>
</dbReference>
<name>A1YZR5_9CAUD</name>
<keyword evidence="2" id="KW-1185">Reference proteome</keyword>
<protein>
    <submittedName>
        <fullName evidence="1">Uncharacterized protein</fullName>
    </submittedName>
</protein>
<reference evidence="1 2" key="1">
    <citation type="submission" date="2006-12" db="EMBL/GenBank/DDBJ databases">
        <title>Genomic analysis of Burkholderia ambifaria phage BcepF1, a member of the Bcep781- like phage supergroup.</title>
        <authorList>
            <person name="Summer E.J."/>
            <person name="Robinson S."/>
            <person name="Haines C."/>
            <person name="Adams B."/>
            <person name="Daggett M."/>
            <person name="Landua J."/>
            <person name="Swanson S."/>
            <person name="Vorndam W."/>
            <person name="Morrison W."/>
            <person name="Nail K."/>
            <person name="Gonzalez C."/>
            <person name="Young R."/>
        </authorList>
    </citation>
    <scope>NUCLEOTIDE SEQUENCE [LARGE SCALE GENOMIC DNA]</scope>
</reference>
<accession>A1YZR5</accession>
<gene>
    <name evidence="1" type="ORF">BcepF1.011</name>
</gene>
<dbReference type="GeneID" id="4818324"/>
<dbReference type="EMBL" id="EF153632">
    <property type="protein sequence ID" value="ABL96742.1"/>
    <property type="molecule type" value="Genomic_DNA"/>
</dbReference>
<organism evidence="1 2">
    <name type="scientific">Burkholderia phage BcepF1</name>
    <dbReference type="NCBI Taxonomy" id="2886897"/>
    <lineage>
        <taxon>Viruses</taxon>
        <taxon>Duplodnaviria</taxon>
        <taxon>Heunggongvirae</taxon>
        <taxon>Uroviricota</taxon>
        <taxon>Caudoviricetes</taxon>
        <taxon>Lindbergviridae</taxon>
        <taxon>Bcepfunavirus</taxon>
        <taxon>Bcepfunavirus bcepF1</taxon>
    </lineage>
</organism>
<dbReference type="Proteomes" id="UP000001793">
    <property type="component" value="Segment"/>
</dbReference>
<sequence length="45" mass="5040">MATFQASCAKILRPRNLLRATPSESVTIRNNRGAAFRLLDNRHGD</sequence>
<evidence type="ECO:0000313" key="2">
    <source>
        <dbReference type="Proteomes" id="UP000001793"/>
    </source>
</evidence>
<proteinExistence type="predicted"/>